<protein>
    <submittedName>
        <fullName evidence="2">Helix-turn-helix transcriptional regulator</fullName>
    </submittedName>
</protein>
<gene>
    <name evidence="2" type="ORF">QRT05_08370</name>
</gene>
<dbReference type="SUPFAM" id="SSF47413">
    <property type="entry name" value="lambda repressor-like DNA-binding domains"/>
    <property type="match status" value="1"/>
</dbReference>
<evidence type="ECO:0000259" key="1">
    <source>
        <dbReference type="PROSITE" id="PS50943"/>
    </source>
</evidence>
<keyword evidence="3" id="KW-1185">Reference proteome</keyword>
<comment type="caution">
    <text evidence="2">The sequence shown here is derived from an EMBL/GenBank/DDBJ whole genome shotgun (WGS) entry which is preliminary data.</text>
</comment>
<dbReference type="EMBL" id="JAUCGR010000002">
    <property type="protein sequence ID" value="MDM7831344.1"/>
    <property type="molecule type" value="Genomic_DNA"/>
</dbReference>
<feature type="domain" description="HTH cro/C1-type" evidence="1">
    <location>
        <begin position="20"/>
        <end position="74"/>
    </location>
</feature>
<name>A0ABT7S6U6_9CELL</name>
<dbReference type="CDD" id="cd00093">
    <property type="entry name" value="HTH_XRE"/>
    <property type="match status" value="1"/>
</dbReference>
<dbReference type="Proteomes" id="UP001321453">
    <property type="component" value="Unassembled WGS sequence"/>
</dbReference>
<proteinExistence type="predicted"/>
<dbReference type="PROSITE" id="PS50943">
    <property type="entry name" value="HTH_CROC1"/>
    <property type="match status" value="1"/>
</dbReference>
<reference evidence="2 3" key="1">
    <citation type="submission" date="2023-06" db="EMBL/GenBank/DDBJ databases">
        <title>Cellulomonas sp. MW9 Whole genome sequence.</title>
        <authorList>
            <person name="Park S."/>
        </authorList>
    </citation>
    <scope>NUCLEOTIDE SEQUENCE [LARGE SCALE GENOMIC DNA]</scope>
    <source>
        <strain evidence="2 3">MW9</strain>
    </source>
</reference>
<evidence type="ECO:0000313" key="3">
    <source>
        <dbReference type="Proteomes" id="UP001321453"/>
    </source>
</evidence>
<dbReference type="Gene3D" id="1.10.260.40">
    <property type="entry name" value="lambda repressor-like DNA-binding domains"/>
    <property type="match status" value="1"/>
</dbReference>
<accession>A0ABT7S6U6</accession>
<evidence type="ECO:0000313" key="2">
    <source>
        <dbReference type="EMBL" id="MDM7831344.1"/>
    </source>
</evidence>
<sequence length="116" mass="12453">MTIELTRVEPLLRRLVGAILRTHREEQGRTLRDVAVQARVSVAYLSEVERGRKEASSEVLVAICRALGMRLVDLVGAAHAQLAEADGRIVVDLTAAPAPQLARPAREPGAALLLAA</sequence>
<dbReference type="InterPro" id="IPR001387">
    <property type="entry name" value="Cro/C1-type_HTH"/>
</dbReference>
<dbReference type="RefSeq" id="WP_289446645.1">
    <property type="nucleotide sequence ID" value="NZ_JAUCGR010000002.1"/>
</dbReference>
<dbReference type="SMART" id="SM00530">
    <property type="entry name" value="HTH_XRE"/>
    <property type="match status" value="1"/>
</dbReference>
<dbReference type="Pfam" id="PF13560">
    <property type="entry name" value="HTH_31"/>
    <property type="match status" value="1"/>
</dbReference>
<organism evidence="2 3">
    <name type="scientific">Cellulomonas edaphi</name>
    <dbReference type="NCBI Taxonomy" id="3053468"/>
    <lineage>
        <taxon>Bacteria</taxon>
        <taxon>Bacillati</taxon>
        <taxon>Actinomycetota</taxon>
        <taxon>Actinomycetes</taxon>
        <taxon>Micrococcales</taxon>
        <taxon>Cellulomonadaceae</taxon>
        <taxon>Cellulomonas</taxon>
    </lineage>
</organism>
<dbReference type="InterPro" id="IPR010982">
    <property type="entry name" value="Lambda_DNA-bd_dom_sf"/>
</dbReference>